<dbReference type="GO" id="GO:0006231">
    <property type="term" value="P:dTMP biosynthetic process"/>
    <property type="evidence" value="ECO:0007669"/>
    <property type="project" value="InterPro"/>
</dbReference>
<comment type="caution">
    <text evidence="5">The sequence shown here is derived from an EMBL/GenBank/DDBJ whole genome shotgun (WGS) entry which is preliminary data.</text>
</comment>
<gene>
    <name evidence="5" type="ORF">KL771_13085</name>
</gene>
<dbReference type="EC" id="2.1.1.45" evidence="1"/>
<feature type="domain" description="Thymidylate synthase/dCMP hydroxymethylase" evidence="4">
    <location>
        <begin position="61"/>
        <end position="228"/>
    </location>
</feature>
<sequence length="322" mass="36495">MEIEGDSLDALLVELYGKLNNGANRNVGTRGETLEQLGVILRLAKPRARLSRSEDRGKPFSALGEFLWYLSGSNSLDFIESYVPMYRKEAEPDGTVHGAYGPRLLNMRAGINQFSSVIELLRERSGSRRAVIQIFNAEDIATHHKEVPCTTTLQFFVRNDHLSMAVTMRSNDAYKGLPHDVFCFTMIQEMVARALGVCLGEYIHFVGSMHLYESDLAKAAHYLKEGHQRVVEMPPMPLGDQFPVVPLLVEFEEKLRNGEIVDANVTFDSDYWADIARLLQVFWLSGKPERIDEVMEKISNKHYTVFAENRKGVPERQTLGRV</sequence>
<dbReference type="PRINTS" id="PR00108">
    <property type="entry name" value="THYMDSNTHASE"/>
</dbReference>
<dbReference type="SUPFAM" id="SSF55831">
    <property type="entry name" value="Thymidylate synthase/dCMP hydroxymethylase"/>
    <property type="match status" value="1"/>
</dbReference>
<dbReference type="Pfam" id="PF00303">
    <property type="entry name" value="Thymidylat_synt"/>
    <property type="match status" value="1"/>
</dbReference>
<dbReference type="GO" id="GO:0032259">
    <property type="term" value="P:methylation"/>
    <property type="evidence" value="ECO:0007669"/>
    <property type="project" value="UniProtKB-KW"/>
</dbReference>
<dbReference type="PANTHER" id="PTHR11548">
    <property type="entry name" value="THYMIDYLATE SYNTHASE 1"/>
    <property type="match status" value="1"/>
</dbReference>
<dbReference type="RefSeq" id="WP_261969003.1">
    <property type="nucleotide sequence ID" value="NZ_JAHHZF010000006.1"/>
</dbReference>
<accession>A0A947D3M6</accession>
<dbReference type="CDD" id="cd00351">
    <property type="entry name" value="TS_Pyrimidine_HMase"/>
    <property type="match status" value="1"/>
</dbReference>
<dbReference type="EMBL" id="JAHHZF010000006">
    <property type="protein sequence ID" value="MBT9290398.1"/>
    <property type="molecule type" value="Genomic_DNA"/>
</dbReference>
<dbReference type="InterPro" id="IPR023451">
    <property type="entry name" value="Thymidate_synth/dCMP_Mease_dom"/>
</dbReference>
<name>A0A947D3M6_9HYPH</name>
<evidence type="ECO:0000256" key="1">
    <source>
        <dbReference type="ARBA" id="ARBA00011947"/>
    </source>
</evidence>
<dbReference type="InterPro" id="IPR000398">
    <property type="entry name" value="Thymidylate_synthase"/>
</dbReference>
<dbReference type="AlphaFoldDB" id="A0A947D3M6"/>
<dbReference type="InterPro" id="IPR045097">
    <property type="entry name" value="Thymidate_synth/dCMP_Mease"/>
</dbReference>
<evidence type="ECO:0000256" key="2">
    <source>
        <dbReference type="ARBA" id="ARBA00022603"/>
    </source>
</evidence>
<keyword evidence="3" id="KW-0808">Transferase</keyword>
<dbReference type="GO" id="GO:0005829">
    <property type="term" value="C:cytosol"/>
    <property type="evidence" value="ECO:0007669"/>
    <property type="project" value="TreeGrafter"/>
</dbReference>
<dbReference type="GO" id="GO:0004799">
    <property type="term" value="F:thymidylate synthase activity"/>
    <property type="evidence" value="ECO:0007669"/>
    <property type="project" value="UniProtKB-EC"/>
</dbReference>
<dbReference type="Gene3D" id="3.30.572.10">
    <property type="entry name" value="Thymidylate synthase/dCMP hydroxymethylase domain"/>
    <property type="match status" value="1"/>
</dbReference>
<organism evidence="5 6">
    <name type="scientific">Prosthecodimorpha staleyi</name>
    <dbReference type="NCBI Taxonomy" id="2840188"/>
    <lineage>
        <taxon>Bacteria</taxon>
        <taxon>Pseudomonadati</taxon>
        <taxon>Pseudomonadota</taxon>
        <taxon>Alphaproteobacteria</taxon>
        <taxon>Hyphomicrobiales</taxon>
        <taxon>Ancalomicrobiaceae</taxon>
        <taxon>Prosthecodimorpha</taxon>
    </lineage>
</organism>
<proteinExistence type="predicted"/>
<reference evidence="5 6" key="1">
    <citation type="submission" date="2021-06" db="EMBL/GenBank/DDBJ databases">
        <authorList>
            <person name="Grouzdev D.S."/>
            <person name="Koziaeva V."/>
        </authorList>
    </citation>
    <scope>NUCLEOTIDE SEQUENCE [LARGE SCALE GENOMIC DNA]</scope>
    <source>
        <strain evidence="5 6">22</strain>
    </source>
</reference>
<keyword evidence="6" id="KW-1185">Reference proteome</keyword>
<evidence type="ECO:0000256" key="3">
    <source>
        <dbReference type="ARBA" id="ARBA00022679"/>
    </source>
</evidence>
<dbReference type="PANTHER" id="PTHR11548:SF9">
    <property type="entry name" value="THYMIDYLATE SYNTHASE"/>
    <property type="match status" value="1"/>
</dbReference>
<evidence type="ECO:0000259" key="4">
    <source>
        <dbReference type="Pfam" id="PF00303"/>
    </source>
</evidence>
<keyword evidence="2" id="KW-0489">Methyltransferase</keyword>
<dbReference type="InterPro" id="IPR036926">
    <property type="entry name" value="Thymidate_synth/dCMP_Mease_sf"/>
</dbReference>
<evidence type="ECO:0000313" key="5">
    <source>
        <dbReference type="EMBL" id="MBT9290398.1"/>
    </source>
</evidence>
<dbReference type="Proteomes" id="UP000766595">
    <property type="component" value="Unassembled WGS sequence"/>
</dbReference>
<evidence type="ECO:0000313" key="6">
    <source>
        <dbReference type="Proteomes" id="UP000766595"/>
    </source>
</evidence>
<protein>
    <recommendedName>
        <fullName evidence="1">thymidylate synthase</fullName>
        <ecNumber evidence="1">2.1.1.45</ecNumber>
    </recommendedName>
</protein>